<dbReference type="EMBL" id="OX451737">
    <property type="protein sequence ID" value="CAI8601150.1"/>
    <property type="molecule type" value="Genomic_DNA"/>
</dbReference>
<keyword evidence="3" id="KW-0143">Chaperone</keyword>
<gene>
    <name evidence="5" type="ORF">VFH_II258160</name>
</gene>
<feature type="compositionally biased region" description="Polar residues" evidence="4">
    <location>
        <begin position="133"/>
        <end position="146"/>
    </location>
</feature>
<dbReference type="PANTHER" id="PTHR45639:SF3">
    <property type="entry name" value="HYPOXIA UP-REGULATED PROTEIN 1"/>
    <property type="match status" value="1"/>
</dbReference>
<protein>
    <recommendedName>
        <fullName evidence="7">Heat shock 70 kDa protein 17</fullName>
    </recommendedName>
</protein>
<name>A0AAV0ZRQ2_VICFA</name>
<reference evidence="5 6" key="1">
    <citation type="submission" date="2023-01" db="EMBL/GenBank/DDBJ databases">
        <authorList>
            <person name="Kreplak J."/>
        </authorList>
    </citation>
    <scope>NUCLEOTIDE SEQUENCE [LARGE SCALE GENOMIC DNA]</scope>
</reference>
<dbReference type="AlphaFoldDB" id="A0AAV0ZRQ2"/>
<sequence length="339" mass="38131">MVDGSLYEFVIELSGADLPKSECSRQLLVPKMKKLPSKMFRSIIHDKDFEVSLAYESKHLLPPGVTSPLNAQYQISGLADASGKYSSRNLSSPIKAIVHFSLSRSGVLSLDRADAVVEITDASNNSEESSESVQSDSCINKTSNTSAEEQAAAEPATEKKLKKWTFRVPLKIVEKITVAGMSLSKEFLAEAKTKLQALDKKDVERKRTAESKNNLEGYIYTTKEKIETLEEFEKGSTSEERKSFVEKLDEVQDWLYTDGEDANATEFEEHLDQLKAIGDPIFFRLKELTARPTAVEHAHKYLIELKQIVEEWKSKKSWLPKERVHEVINTAEKVKELAG</sequence>
<dbReference type="GO" id="GO:0030968">
    <property type="term" value="P:endoplasmic reticulum unfolded protein response"/>
    <property type="evidence" value="ECO:0007669"/>
    <property type="project" value="TreeGrafter"/>
</dbReference>
<keyword evidence="2" id="KW-0067">ATP-binding</keyword>
<dbReference type="InterPro" id="IPR013126">
    <property type="entry name" value="Hsp_70_fam"/>
</dbReference>
<feature type="region of interest" description="Disordered" evidence="4">
    <location>
        <begin position="121"/>
        <end position="154"/>
    </location>
</feature>
<evidence type="ECO:0000256" key="1">
    <source>
        <dbReference type="ARBA" id="ARBA00022741"/>
    </source>
</evidence>
<proteinExistence type="predicted"/>
<evidence type="ECO:0008006" key="7">
    <source>
        <dbReference type="Google" id="ProtNLM"/>
    </source>
</evidence>
<dbReference type="Gene3D" id="1.20.1270.10">
    <property type="match status" value="1"/>
</dbReference>
<dbReference type="GO" id="GO:0005524">
    <property type="term" value="F:ATP binding"/>
    <property type="evidence" value="ECO:0007669"/>
    <property type="project" value="UniProtKB-KW"/>
</dbReference>
<evidence type="ECO:0000313" key="5">
    <source>
        <dbReference type="EMBL" id="CAI8601150.1"/>
    </source>
</evidence>
<dbReference type="InterPro" id="IPR029048">
    <property type="entry name" value="HSP70_C_sf"/>
</dbReference>
<dbReference type="PANTHER" id="PTHR45639">
    <property type="entry name" value="HSC70CB, ISOFORM G-RELATED"/>
    <property type="match status" value="1"/>
</dbReference>
<evidence type="ECO:0000256" key="2">
    <source>
        <dbReference type="ARBA" id="ARBA00022840"/>
    </source>
</evidence>
<dbReference type="GO" id="GO:0140662">
    <property type="term" value="F:ATP-dependent protein folding chaperone"/>
    <property type="evidence" value="ECO:0007669"/>
    <property type="project" value="InterPro"/>
</dbReference>
<keyword evidence="6" id="KW-1185">Reference proteome</keyword>
<keyword evidence="1" id="KW-0547">Nucleotide-binding</keyword>
<evidence type="ECO:0000313" key="6">
    <source>
        <dbReference type="Proteomes" id="UP001157006"/>
    </source>
</evidence>
<dbReference type="Proteomes" id="UP001157006">
    <property type="component" value="Chromosome 2"/>
</dbReference>
<organism evidence="5 6">
    <name type="scientific">Vicia faba</name>
    <name type="common">Broad bean</name>
    <name type="synonym">Faba vulgaris</name>
    <dbReference type="NCBI Taxonomy" id="3906"/>
    <lineage>
        <taxon>Eukaryota</taxon>
        <taxon>Viridiplantae</taxon>
        <taxon>Streptophyta</taxon>
        <taxon>Embryophyta</taxon>
        <taxon>Tracheophyta</taxon>
        <taxon>Spermatophyta</taxon>
        <taxon>Magnoliopsida</taxon>
        <taxon>eudicotyledons</taxon>
        <taxon>Gunneridae</taxon>
        <taxon>Pentapetalae</taxon>
        <taxon>rosids</taxon>
        <taxon>fabids</taxon>
        <taxon>Fabales</taxon>
        <taxon>Fabaceae</taxon>
        <taxon>Papilionoideae</taxon>
        <taxon>50 kb inversion clade</taxon>
        <taxon>NPAAA clade</taxon>
        <taxon>Hologalegina</taxon>
        <taxon>IRL clade</taxon>
        <taxon>Fabeae</taxon>
        <taxon>Vicia</taxon>
    </lineage>
</organism>
<dbReference type="Pfam" id="PF00012">
    <property type="entry name" value="HSP70"/>
    <property type="match status" value="1"/>
</dbReference>
<evidence type="ECO:0000256" key="4">
    <source>
        <dbReference type="SAM" id="MobiDB-lite"/>
    </source>
</evidence>
<dbReference type="SUPFAM" id="SSF100934">
    <property type="entry name" value="Heat shock protein 70kD (HSP70), C-terminal subdomain"/>
    <property type="match status" value="1"/>
</dbReference>
<dbReference type="GO" id="GO:0034663">
    <property type="term" value="C:endoplasmic reticulum chaperone complex"/>
    <property type="evidence" value="ECO:0007669"/>
    <property type="project" value="TreeGrafter"/>
</dbReference>
<dbReference type="FunFam" id="1.20.1270.10:FF:000002">
    <property type="entry name" value="Heat shock 70 kDa protein 4"/>
    <property type="match status" value="1"/>
</dbReference>
<dbReference type="Gene3D" id="2.60.34.10">
    <property type="entry name" value="Substrate Binding Domain Of DNAk, Chain A, domain 1"/>
    <property type="match status" value="1"/>
</dbReference>
<dbReference type="InterPro" id="IPR029047">
    <property type="entry name" value="HSP70_peptide-bd_sf"/>
</dbReference>
<evidence type="ECO:0000256" key="3">
    <source>
        <dbReference type="ARBA" id="ARBA00023186"/>
    </source>
</evidence>
<accession>A0AAV0ZRQ2</accession>